<keyword evidence="2" id="KW-1185">Reference proteome</keyword>
<reference evidence="1 2" key="1">
    <citation type="submission" date="2016-10" db="EMBL/GenBank/DDBJ databases">
        <authorList>
            <person name="de Groot N.N."/>
        </authorList>
    </citation>
    <scope>NUCLEOTIDE SEQUENCE [LARGE SCALE GENOMIC DNA]</scope>
    <source>
        <strain evidence="1 2">CBS 141442</strain>
    </source>
</reference>
<name>A0A1L0BDK8_9ASCO</name>
<evidence type="ECO:0000313" key="1">
    <source>
        <dbReference type="EMBL" id="SGZ49711.1"/>
    </source>
</evidence>
<accession>A0A1L0BDK8</accession>
<dbReference type="EMBL" id="LT635757">
    <property type="protein sequence ID" value="SGZ49711.1"/>
    <property type="molecule type" value="Genomic_DNA"/>
</dbReference>
<sequence>MAENLQKRKIKKSQISHCDRFGFILPTVEVDVCSSYHITFERRLVNSNLDQVIEKFVNLVREYPIEKAQNDLFGDLGDINNAECYNMTSDVLSEALNMVRNFRESCCRLRAPIQRWYVEVCKLANDSNYLNQKLRERYPEFQELYYVCRRDIRDQAFFLARTKFHKNMATHEDMMNTLGYIIDICDRLKEEIEGSVVFVNHSDRMTGILSRLFEYIRCITLKADFKCNREAQLNSNYRCYDGSHRRIKVFYKNVVEEMNIQPNADEILLNASKLLLTLNKVDRNIEVISGVLEEAYKSSLFPVQQWINGYIEKKQASLVEVADEE</sequence>
<gene>
    <name evidence="1" type="ORF">SAMEA4029010_CIC11G00000000621</name>
</gene>
<organism evidence="1 2">
    <name type="scientific">Sungouiella intermedia</name>
    <dbReference type="NCBI Taxonomy" id="45354"/>
    <lineage>
        <taxon>Eukaryota</taxon>
        <taxon>Fungi</taxon>
        <taxon>Dikarya</taxon>
        <taxon>Ascomycota</taxon>
        <taxon>Saccharomycotina</taxon>
        <taxon>Pichiomycetes</taxon>
        <taxon>Metschnikowiaceae</taxon>
        <taxon>Sungouiella</taxon>
    </lineage>
</organism>
<dbReference type="AlphaFoldDB" id="A0A1L0BDK8"/>
<dbReference type="OrthoDB" id="9970435at2759"/>
<dbReference type="Proteomes" id="UP000182334">
    <property type="component" value="Chromosome II"/>
</dbReference>
<proteinExistence type="predicted"/>
<protein>
    <submittedName>
        <fullName evidence="1">CIC11C00000000621</fullName>
    </submittedName>
</protein>
<evidence type="ECO:0000313" key="2">
    <source>
        <dbReference type="Proteomes" id="UP000182334"/>
    </source>
</evidence>